<evidence type="ECO:0000256" key="1">
    <source>
        <dbReference type="ARBA" id="ARBA00003681"/>
    </source>
</evidence>
<evidence type="ECO:0000256" key="2">
    <source>
        <dbReference type="ARBA" id="ARBA00020422"/>
    </source>
</evidence>
<dbReference type="InterPro" id="IPR035895">
    <property type="entry name" value="HPr-like_sf"/>
</dbReference>
<dbReference type="PRINTS" id="PR00107">
    <property type="entry name" value="PHOSPHOCPHPR"/>
</dbReference>
<dbReference type="Pfam" id="PF00381">
    <property type="entry name" value="PTS-HPr"/>
    <property type="match status" value="1"/>
</dbReference>
<evidence type="ECO:0000259" key="4">
    <source>
        <dbReference type="PROSITE" id="PS51350"/>
    </source>
</evidence>
<dbReference type="EMBL" id="CP139781">
    <property type="protein sequence ID" value="WRQ88290.1"/>
    <property type="molecule type" value="Genomic_DNA"/>
</dbReference>
<evidence type="ECO:0000313" key="5">
    <source>
        <dbReference type="EMBL" id="WRQ88290.1"/>
    </source>
</evidence>
<protein>
    <recommendedName>
        <fullName evidence="2">Phosphocarrier protein HPr</fullName>
    </recommendedName>
</protein>
<dbReference type="InterPro" id="IPR050399">
    <property type="entry name" value="HPr"/>
</dbReference>
<dbReference type="Gene3D" id="3.30.1340.10">
    <property type="entry name" value="HPr-like"/>
    <property type="match status" value="1"/>
</dbReference>
<keyword evidence="3" id="KW-0762">Sugar transport</keyword>
<reference evidence="5 6" key="2">
    <citation type="submission" date="2023-12" db="EMBL/GenBank/DDBJ databases">
        <title>Description of an unclassified Opitutus bacterium of Verrucomicrobiota.</title>
        <authorList>
            <person name="Zhang D.-F."/>
        </authorList>
    </citation>
    <scope>NUCLEOTIDE SEQUENCE [LARGE SCALE GENOMIC DNA]</scope>
    <source>
        <strain evidence="5 6">WL0086</strain>
    </source>
</reference>
<keyword evidence="3" id="KW-0813">Transport</keyword>
<dbReference type="SUPFAM" id="SSF55594">
    <property type="entry name" value="HPr-like"/>
    <property type="match status" value="1"/>
</dbReference>
<dbReference type="NCBIfam" id="TIGR01003">
    <property type="entry name" value="PTS_HPr_family"/>
    <property type="match status" value="1"/>
</dbReference>
<organism evidence="5 6">
    <name type="scientific">Actomonas aquatica</name>
    <dbReference type="NCBI Taxonomy" id="2866162"/>
    <lineage>
        <taxon>Bacteria</taxon>
        <taxon>Pseudomonadati</taxon>
        <taxon>Verrucomicrobiota</taxon>
        <taxon>Opitutia</taxon>
        <taxon>Opitutales</taxon>
        <taxon>Opitutaceae</taxon>
        <taxon>Actomonas</taxon>
    </lineage>
</organism>
<dbReference type="RefSeq" id="WP_221032412.1">
    <property type="nucleotide sequence ID" value="NZ_CP139781.1"/>
</dbReference>
<feature type="domain" description="HPr" evidence="4">
    <location>
        <begin position="1"/>
        <end position="89"/>
    </location>
</feature>
<evidence type="ECO:0000313" key="6">
    <source>
        <dbReference type="Proteomes" id="UP000738431"/>
    </source>
</evidence>
<proteinExistence type="predicted"/>
<dbReference type="PANTHER" id="PTHR33705">
    <property type="entry name" value="PHOSPHOCARRIER PROTEIN HPR"/>
    <property type="match status" value="1"/>
</dbReference>
<evidence type="ECO:0000256" key="3">
    <source>
        <dbReference type="ARBA" id="ARBA00022597"/>
    </source>
</evidence>
<keyword evidence="6" id="KW-1185">Reference proteome</keyword>
<reference evidence="5 6" key="1">
    <citation type="submission" date="2021-08" db="EMBL/GenBank/DDBJ databases">
        <authorList>
            <person name="Zhang D."/>
            <person name="Zhang A."/>
            <person name="Wang L."/>
        </authorList>
    </citation>
    <scope>NUCLEOTIDE SEQUENCE [LARGE SCALE GENOMIC DNA]</scope>
    <source>
        <strain evidence="5 6">WL0086</strain>
    </source>
</reference>
<accession>A0ABZ1CDB8</accession>
<dbReference type="InterPro" id="IPR000032">
    <property type="entry name" value="HPr-like"/>
</dbReference>
<dbReference type="Proteomes" id="UP000738431">
    <property type="component" value="Chromosome"/>
</dbReference>
<dbReference type="PANTHER" id="PTHR33705:SF1">
    <property type="entry name" value="PHOSPHOCARRIER PROTEIN HPR"/>
    <property type="match status" value="1"/>
</dbReference>
<dbReference type="PROSITE" id="PS51350">
    <property type="entry name" value="PTS_HPR_DOM"/>
    <property type="match status" value="1"/>
</dbReference>
<sequence>METTQVRVPWKHGLVLLPAAKIARASRIFHSKVRLRFNGRMSDAQSILGLVVLCASLNAAVQIEADGEDAHEAVEAVAACFAADDSPSA</sequence>
<gene>
    <name evidence="5" type="ORF">K1X11_002660</name>
</gene>
<name>A0ABZ1CDB8_9BACT</name>
<comment type="function">
    <text evidence="1">General (non sugar-specific) component of the phosphoenolpyruvate-dependent sugar phosphotransferase system (sugar PTS). This major carbohydrate active-transport system catalyzes the phosphorylation of incoming sugar substrates concomitantly with their translocation across the cell membrane. The phosphoryl group from phosphoenolpyruvate (PEP) is transferred to the phosphoryl carrier protein HPr by enzyme I. Phospho-HPr then transfers it to the PTS EIIA domain.</text>
</comment>